<gene>
    <name evidence="2" type="ORF">MMF93_05165</name>
</gene>
<dbReference type="RefSeq" id="WP_242749878.1">
    <property type="nucleotide sequence ID" value="NZ_CP093846.1"/>
</dbReference>
<dbReference type="EMBL" id="CP093846">
    <property type="protein sequence ID" value="UNS95955.1"/>
    <property type="molecule type" value="Genomic_DNA"/>
</dbReference>
<name>A0ABY3XNF8_9ACTN</name>
<sequence>MFRRAFWFTTGAAAGVWATTKVQRKIRSLAPDALAVRAADKAVEGGHRLREFALDVRAGMAQREGELKDALGLDAPEEPGPVPRLPGRRTASLPRQQSAPQQGTPQLGTVHPAPRRDPSGPQAHPHHSNDRNEDH</sequence>
<reference evidence="2 3" key="1">
    <citation type="journal article" date="2023" name="Microbiol. Spectr.">
        <title>Synergy between Genome Mining, Metabolomics, and Bioinformatics Uncovers Antibacterial Chlorinated Carbazole Alkaloids and Their Biosynthetic Gene Cluster from Streptomyces tubbatahanensis sp. nov., a Novel Actinomycete Isolated from Sulu Sea, Philippines.</title>
        <authorList>
            <person name="Tenebro C.P."/>
            <person name="Trono D.J.V.L."/>
            <person name="Balida L.A.P."/>
            <person name="Bayog L.K.A."/>
            <person name="Bruna J.R."/>
            <person name="Sabido E.M."/>
            <person name="Caspe D.P.C."/>
            <person name="de Los Santos E.L.C."/>
            <person name="Saludes J.P."/>
            <person name="Dalisay D.S."/>
        </authorList>
    </citation>
    <scope>NUCLEOTIDE SEQUENCE [LARGE SCALE GENOMIC DNA]</scope>
    <source>
        <strain evidence="2 3">DSD3025</strain>
    </source>
</reference>
<keyword evidence="3" id="KW-1185">Reference proteome</keyword>
<organism evidence="2 3">
    <name type="scientific">Streptomyces tubbatahanensis</name>
    <dbReference type="NCBI Taxonomy" id="2923272"/>
    <lineage>
        <taxon>Bacteria</taxon>
        <taxon>Bacillati</taxon>
        <taxon>Actinomycetota</taxon>
        <taxon>Actinomycetes</taxon>
        <taxon>Kitasatosporales</taxon>
        <taxon>Streptomycetaceae</taxon>
        <taxon>Streptomyces</taxon>
    </lineage>
</organism>
<feature type="region of interest" description="Disordered" evidence="1">
    <location>
        <begin position="67"/>
        <end position="135"/>
    </location>
</feature>
<dbReference type="Pfam" id="PF19664">
    <property type="entry name" value="DUF6167"/>
    <property type="match status" value="1"/>
</dbReference>
<accession>A0ABY3XNF8</accession>
<evidence type="ECO:0000256" key="1">
    <source>
        <dbReference type="SAM" id="MobiDB-lite"/>
    </source>
</evidence>
<evidence type="ECO:0000313" key="2">
    <source>
        <dbReference type="EMBL" id="UNS95955.1"/>
    </source>
</evidence>
<proteinExistence type="predicted"/>
<feature type="compositionally biased region" description="Polar residues" evidence="1">
    <location>
        <begin position="93"/>
        <end position="107"/>
    </location>
</feature>
<protein>
    <submittedName>
        <fullName evidence="2">DUF6167 family protein</fullName>
    </submittedName>
</protein>
<dbReference type="Proteomes" id="UP001202244">
    <property type="component" value="Chromosome"/>
</dbReference>
<dbReference type="InterPro" id="IPR046165">
    <property type="entry name" value="DUF6167"/>
</dbReference>
<evidence type="ECO:0000313" key="3">
    <source>
        <dbReference type="Proteomes" id="UP001202244"/>
    </source>
</evidence>